<protein>
    <submittedName>
        <fullName evidence="2">Uncharacterized protein</fullName>
    </submittedName>
</protein>
<comment type="caution">
    <text evidence="2">The sequence shown here is derived from an EMBL/GenBank/DDBJ whole genome shotgun (WGS) entry which is preliminary data.</text>
</comment>
<keyword evidence="3" id="KW-1185">Reference proteome</keyword>
<gene>
    <name evidence="2" type="ORF">BSTOLATCC_MIC25272</name>
</gene>
<keyword evidence="1" id="KW-0175">Coiled coil</keyword>
<organism evidence="2 3">
    <name type="scientific">Blepharisma stoltei</name>
    <dbReference type="NCBI Taxonomy" id="1481888"/>
    <lineage>
        <taxon>Eukaryota</taxon>
        <taxon>Sar</taxon>
        <taxon>Alveolata</taxon>
        <taxon>Ciliophora</taxon>
        <taxon>Postciliodesmatophora</taxon>
        <taxon>Heterotrichea</taxon>
        <taxon>Heterotrichida</taxon>
        <taxon>Blepharismidae</taxon>
        <taxon>Blepharisma</taxon>
    </lineage>
</organism>
<sequence>MLFIIQNFKKIQNQFLINSLIMFDLYNALHTMPSGEHLTARKATKMRFIQLESEQLRSYVEDLESSLSIYKQMLKELMFSKQGPEKSVCDETETQTVVSPRVIETLISEKRALEERVRRITIEKNDAVHKARISEQNAFSAQVREEKIVDEYEIQYSELLADSEAKELQIAELEKRNKELEKDVEQFNINKENQLSIGDQKCLLYKKIVIMGSIVKKIKERYIKASKENEDLASQCKLLFIDYSKGNELLREQQREMSISEIIGGPNREITFTEFFGSKSESHIASNLNFEKFEKELKGLEKVSNDNSPSKKRIIELQNKIAKLQDQKDEYTVKINTISQEVNKAKRLQSVLLHDQQNIQKSIDKSKTIEQSLDNQLKQLTVPRSSIQPKPNNEAKRLIRHCYAASNPLDYAKINGALQSVNDVESPQFFTQNLDECEQNEVSVIQSKYVEDEMLGDSVILDFLKL</sequence>
<dbReference type="Proteomes" id="UP001162131">
    <property type="component" value="Unassembled WGS sequence"/>
</dbReference>
<evidence type="ECO:0000256" key="1">
    <source>
        <dbReference type="SAM" id="Coils"/>
    </source>
</evidence>
<accession>A0AAU9IYS1</accession>
<evidence type="ECO:0000313" key="3">
    <source>
        <dbReference type="Proteomes" id="UP001162131"/>
    </source>
</evidence>
<proteinExistence type="predicted"/>
<dbReference type="AlphaFoldDB" id="A0AAU9IYS1"/>
<dbReference type="EMBL" id="CAJZBQ010000024">
    <property type="protein sequence ID" value="CAG9320033.1"/>
    <property type="molecule type" value="Genomic_DNA"/>
</dbReference>
<feature type="coiled-coil region" evidence="1">
    <location>
        <begin position="314"/>
        <end position="341"/>
    </location>
</feature>
<evidence type="ECO:0000313" key="2">
    <source>
        <dbReference type="EMBL" id="CAG9320033.1"/>
    </source>
</evidence>
<reference evidence="2" key="1">
    <citation type="submission" date="2021-09" db="EMBL/GenBank/DDBJ databases">
        <authorList>
            <consortium name="AG Swart"/>
            <person name="Singh M."/>
            <person name="Singh A."/>
            <person name="Seah K."/>
            <person name="Emmerich C."/>
        </authorList>
    </citation>
    <scope>NUCLEOTIDE SEQUENCE</scope>
    <source>
        <strain evidence="2">ATCC30299</strain>
    </source>
</reference>
<name>A0AAU9IYS1_9CILI</name>
<feature type="coiled-coil region" evidence="1">
    <location>
        <begin position="103"/>
        <end position="235"/>
    </location>
</feature>